<keyword evidence="3" id="KW-0378">Hydrolase</keyword>
<dbReference type="GO" id="GO:0009307">
    <property type="term" value="P:DNA restriction-modification system"/>
    <property type="evidence" value="ECO:0007669"/>
    <property type="project" value="UniProtKB-KW"/>
</dbReference>
<sequence length="414" mass="47790">MANVSSSNGLEKYPKLRFPGFEEPYRALCLGNIATSVNRTDPESMANIMMLSAGKGFIMQSDKYSRDNAGQSLKKYILLKKGELAYNHGASKAKQYGCCYELLEDEARIPYVYHCFKIDEKEFTPYVALELNNPKMDKQLKRLVSSSARMDGLLNISFDDYMSVRLTLPSYFEQMKIADFLNTIDRRIELQRALVESLKKYKRGTFDAVFSQKIRLIPKPQQREWRSYKLSDFASRITRKNGVQSDIPLTISAQYGLIDQRDFFSKTVASADMSNYYLLHKGEYAYNRSTSSDYPFGSVKRLELYPMGAVSTLYLCFTVNNDIILSDLIKWYFESSKWHRTVQEICAEGARNHGLLNVPTNGFFNTIHMLPSDPVEQMAIARYLELIQYKYDVALQELDMLMFLKNGFLQQLFI</sequence>
<proteinExistence type="predicted"/>
<evidence type="ECO:0000313" key="3">
    <source>
        <dbReference type="EMBL" id="RXV75004.1"/>
    </source>
</evidence>
<dbReference type="GO" id="GO:0004519">
    <property type="term" value="F:endonuclease activity"/>
    <property type="evidence" value="ECO:0007669"/>
    <property type="project" value="UniProtKB-KW"/>
</dbReference>
<keyword evidence="3" id="KW-0255">Endonuclease</keyword>
<dbReference type="RefSeq" id="WP_129303226.1">
    <property type="nucleotide sequence ID" value="NZ_QZFR01000013.1"/>
</dbReference>
<comment type="caution">
    <text evidence="3">The sequence shown here is derived from an EMBL/GenBank/DDBJ whole genome shotgun (WGS) entry which is preliminary data.</text>
</comment>
<evidence type="ECO:0000256" key="2">
    <source>
        <dbReference type="ARBA" id="ARBA00023125"/>
    </source>
</evidence>
<dbReference type="AlphaFoldDB" id="A0A4V1PTL4"/>
<dbReference type="PANTHER" id="PTHR30408:SF12">
    <property type="entry name" value="TYPE I RESTRICTION ENZYME MJAVIII SPECIFICITY SUBUNIT"/>
    <property type="match status" value="1"/>
</dbReference>
<dbReference type="Proteomes" id="UP000289316">
    <property type="component" value="Unassembled WGS sequence"/>
</dbReference>
<dbReference type="GO" id="GO:0003677">
    <property type="term" value="F:DNA binding"/>
    <property type="evidence" value="ECO:0007669"/>
    <property type="project" value="UniProtKB-KW"/>
</dbReference>
<evidence type="ECO:0000256" key="1">
    <source>
        <dbReference type="ARBA" id="ARBA00022747"/>
    </source>
</evidence>
<gene>
    <name evidence="3" type="ORF">D6C19_03005</name>
</gene>
<protein>
    <submittedName>
        <fullName evidence="3">Restriction endonuclease subunit S</fullName>
    </submittedName>
</protein>
<name>A0A4V1PTL4_9LACO</name>
<dbReference type="InterPro" id="IPR052021">
    <property type="entry name" value="Type-I_RS_S_subunit"/>
</dbReference>
<organism evidence="3 4">
    <name type="scientific">Ligilactobacillus murinus</name>
    <dbReference type="NCBI Taxonomy" id="1622"/>
    <lineage>
        <taxon>Bacteria</taxon>
        <taxon>Bacillati</taxon>
        <taxon>Bacillota</taxon>
        <taxon>Bacilli</taxon>
        <taxon>Lactobacillales</taxon>
        <taxon>Lactobacillaceae</taxon>
        <taxon>Ligilactobacillus</taxon>
    </lineage>
</organism>
<evidence type="ECO:0000313" key="4">
    <source>
        <dbReference type="Proteomes" id="UP000289316"/>
    </source>
</evidence>
<dbReference type="PANTHER" id="PTHR30408">
    <property type="entry name" value="TYPE-1 RESTRICTION ENZYME ECOKI SPECIFICITY PROTEIN"/>
    <property type="match status" value="1"/>
</dbReference>
<dbReference type="EMBL" id="QZFR01000013">
    <property type="protein sequence ID" value="RXV75004.1"/>
    <property type="molecule type" value="Genomic_DNA"/>
</dbReference>
<keyword evidence="2" id="KW-0238">DNA-binding</keyword>
<reference evidence="3 4" key="1">
    <citation type="submission" date="2018-09" db="EMBL/GenBank/DDBJ databases">
        <title>Murine metabolic-syndrome-specific gut microbial biobank.</title>
        <authorList>
            <person name="Liu C."/>
        </authorList>
    </citation>
    <scope>NUCLEOTIDE SEQUENCE [LARGE SCALE GENOMIC DNA]</scope>
    <source>
        <strain evidence="3 4">C-30</strain>
    </source>
</reference>
<dbReference type="OrthoDB" id="9795776at2"/>
<dbReference type="Gene3D" id="3.90.220.20">
    <property type="entry name" value="DNA methylase specificity domains"/>
    <property type="match status" value="2"/>
</dbReference>
<accession>A0A4V1PTL4</accession>
<keyword evidence="3" id="KW-0540">Nuclease</keyword>
<keyword evidence="1" id="KW-0680">Restriction system</keyword>
<dbReference type="SUPFAM" id="SSF116734">
    <property type="entry name" value="DNA methylase specificity domain"/>
    <property type="match status" value="2"/>
</dbReference>
<dbReference type="InterPro" id="IPR044946">
    <property type="entry name" value="Restrct_endonuc_typeI_TRD_sf"/>
</dbReference>